<organism evidence="1 2">
    <name type="scientific">Dreissena polymorpha</name>
    <name type="common">Zebra mussel</name>
    <name type="synonym">Mytilus polymorpha</name>
    <dbReference type="NCBI Taxonomy" id="45954"/>
    <lineage>
        <taxon>Eukaryota</taxon>
        <taxon>Metazoa</taxon>
        <taxon>Spiralia</taxon>
        <taxon>Lophotrochozoa</taxon>
        <taxon>Mollusca</taxon>
        <taxon>Bivalvia</taxon>
        <taxon>Autobranchia</taxon>
        <taxon>Heteroconchia</taxon>
        <taxon>Euheterodonta</taxon>
        <taxon>Imparidentia</taxon>
        <taxon>Neoheterodontei</taxon>
        <taxon>Myida</taxon>
        <taxon>Dreissenoidea</taxon>
        <taxon>Dreissenidae</taxon>
        <taxon>Dreissena</taxon>
    </lineage>
</organism>
<reference evidence="1" key="2">
    <citation type="submission" date="2020-11" db="EMBL/GenBank/DDBJ databases">
        <authorList>
            <person name="McCartney M.A."/>
            <person name="Auch B."/>
            <person name="Kono T."/>
            <person name="Mallez S."/>
            <person name="Becker A."/>
            <person name="Gohl D.M."/>
            <person name="Silverstein K.A.T."/>
            <person name="Koren S."/>
            <person name="Bechman K.B."/>
            <person name="Herman A."/>
            <person name="Abrahante J.E."/>
            <person name="Garbe J."/>
        </authorList>
    </citation>
    <scope>NUCLEOTIDE SEQUENCE</scope>
    <source>
        <strain evidence="1">Duluth1</strain>
        <tissue evidence="1">Whole animal</tissue>
    </source>
</reference>
<name>A0A9D4QVJ9_DREPO</name>
<evidence type="ECO:0000313" key="2">
    <source>
        <dbReference type="Proteomes" id="UP000828390"/>
    </source>
</evidence>
<dbReference type="EMBL" id="JAIWYP010000003">
    <property type="protein sequence ID" value="KAH3845129.1"/>
    <property type="molecule type" value="Genomic_DNA"/>
</dbReference>
<evidence type="ECO:0000313" key="1">
    <source>
        <dbReference type="EMBL" id="KAH3845129.1"/>
    </source>
</evidence>
<dbReference type="AlphaFoldDB" id="A0A9D4QVJ9"/>
<reference evidence="1" key="1">
    <citation type="journal article" date="2019" name="bioRxiv">
        <title>The Genome of the Zebra Mussel, Dreissena polymorpha: A Resource for Invasive Species Research.</title>
        <authorList>
            <person name="McCartney M.A."/>
            <person name="Auch B."/>
            <person name="Kono T."/>
            <person name="Mallez S."/>
            <person name="Zhang Y."/>
            <person name="Obille A."/>
            <person name="Becker A."/>
            <person name="Abrahante J.E."/>
            <person name="Garbe J."/>
            <person name="Badalamenti J.P."/>
            <person name="Herman A."/>
            <person name="Mangelson H."/>
            <person name="Liachko I."/>
            <person name="Sullivan S."/>
            <person name="Sone E.D."/>
            <person name="Koren S."/>
            <person name="Silverstein K.A.T."/>
            <person name="Beckman K.B."/>
            <person name="Gohl D.M."/>
        </authorList>
    </citation>
    <scope>NUCLEOTIDE SEQUENCE</scope>
    <source>
        <strain evidence="1">Duluth1</strain>
        <tissue evidence="1">Whole animal</tissue>
    </source>
</reference>
<dbReference type="Proteomes" id="UP000828390">
    <property type="component" value="Unassembled WGS sequence"/>
</dbReference>
<proteinExistence type="predicted"/>
<protein>
    <submittedName>
        <fullName evidence="1">Uncharacterized protein</fullName>
    </submittedName>
</protein>
<sequence length="71" mass="8441">MFICDKYSKQWRFEYNSDQSDVNTLWSCREIKRFMGTNQLIEVKVFNRLGLICDESLSTAKPLKDTSNKLR</sequence>
<accession>A0A9D4QVJ9</accession>
<gene>
    <name evidence="1" type="ORF">DPMN_087400</name>
</gene>
<keyword evidence="2" id="KW-1185">Reference proteome</keyword>
<comment type="caution">
    <text evidence="1">The sequence shown here is derived from an EMBL/GenBank/DDBJ whole genome shotgun (WGS) entry which is preliminary data.</text>
</comment>